<dbReference type="OrthoDB" id="9815829at2"/>
<protein>
    <submittedName>
        <fullName evidence="6">Putative amylovoran biosynthesis glycosyltransferase AmsE</fullName>
    </submittedName>
</protein>
<dbReference type="InterPro" id="IPR050834">
    <property type="entry name" value="Glycosyltransf_2"/>
</dbReference>
<dbReference type="EMBL" id="LSDA01000017">
    <property type="protein sequence ID" value="KXB60210.1"/>
    <property type="molecule type" value="Genomic_DNA"/>
</dbReference>
<dbReference type="InterPro" id="IPR001173">
    <property type="entry name" value="Glyco_trans_2-like"/>
</dbReference>
<evidence type="ECO:0000256" key="2">
    <source>
        <dbReference type="ARBA" id="ARBA00022676"/>
    </source>
</evidence>
<dbReference type="RefSeq" id="WP_060930572.1">
    <property type="nucleotide sequence ID" value="NZ_KQ959779.1"/>
</dbReference>
<dbReference type="Proteomes" id="UP000070394">
    <property type="component" value="Unassembled WGS sequence"/>
</dbReference>
<sequence>MRECEGREKFSVLISVYFKETPKFLEKALDSILNQTVKPDEVVLVKDGILTKELEDIISVEKNKFNKNNIDFVCVQLEKNMGLGIALQKGLEKCKYDYVARMDADDIATDTRFEYQLKYMNEHKDISVLGGYIDEFSVEGKIIRTKTMPLTYKDLYKYGKYRNPLNHMTVLFRKKDVTNAGGYKPLKGLEDYYLWCRMLSAGYKIANIDKVLVHARLGNFENRRGGFEYFKTYIKLRILQKKFKYTNITEFIFAIILTALITLSPKNLRGGLYKVLRKSGR</sequence>
<feature type="domain" description="Glycosyltransferase 2-like" evidence="5">
    <location>
        <begin position="11"/>
        <end position="167"/>
    </location>
</feature>
<proteinExistence type="inferred from homology"/>
<keyword evidence="4" id="KW-1133">Transmembrane helix</keyword>
<reference evidence="7" key="1">
    <citation type="submission" date="2016-01" db="EMBL/GenBank/DDBJ databases">
        <authorList>
            <person name="Mitreva M."/>
            <person name="Pepin K.H."/>
            <person name="Mihindukulasuriya K.A."/>
            <person name="Fulton R."/>
            <person name="Fronick C."/>
            <person name="O'Laughlin M."/>
            <person name="Miner T."/>
            <person name="Herter B."/>
            <person name="Rosa B.A."/>
            <person name="Cordes M."/>
            <person name="Tomlinson C."/>
            <person name="Wollam A."/>
            <person name="Palsikar V.B."/>
            <person name="Mardis E.R."/>
            <person name="Wilson R.K."/>
        </authorList>
    </citation>
    <scope>NUCLEOTIDE SEQUENCE [LARGE SCALE GENOMIC DNA]</scope>
    <source>
        <strain evidence="7">DNF00896</strain>
    </source>
</reference>
<dbReference type="InterPro" id="IPR029044">
    <property type="entry name" value="Nucleotide-diphossugar_trans"/>
</dbReference>
<keyword evidence="2" id="KW-0328">Glycosyltransferase</keyword>
<comment type="caution">
    <text evidence="6">The sequence shown here is derived from an EMBL/GenBank/DDBJ whole genome shotgun (WGS) entry which is preliminary data.</text>
</comment>
<dbReference type="SUPFAM" id="SSF53448">
    <property type="entry name" value="Nucleotide-diphospho-sugar transferases"/>
    <property type="match status" value="1"/>
</dbReference>
<gene>
    <name evidence="6" type="ORF">HMPREF1866_00636</name>
</gene>
<evidence type="ECO:0000256" key="1">
    <source>
        <dbReference type="ARBA" id="ARBA00006739"/>
    </source>
</evidence>
<comment type="similarity">
    <text evidence="1">Belongs to the glycosyltransferase 2 family.</text>
</comment>
<organism evidence="6 7">
    <name type="scientific">Lachnoanaerobaculum saburreum</name>
    <dbReference type="NCBI Taxonomy" id="467210"/>
    <lineage>
        <taxon>Bacteria</taxon>
        <taxon>Bacillati</taxon>
        <taxon>Bacillota</taxon>
        <taxon>Clostridia</taxon>
        <taxon>Lachnospirales</taxon>
        <taxon>Lachnospiraceae</taxon>
        <taxon>Lachnoanaerobaculum</taxon>
    </lineage>
</organism>
<dbReference type="PATRIC" id="fig|467210.3.peg.627"/>
<dbReference type="GO" id="GO:0016757">
    <property type="term" value="F:glycosyltransferase activity"/>
    <property type="evidence" value="ECO:0007669"/>
    <property type="project" value="UniProtKB-KW"/>
</dbReference>
<dbReference type="PANTHER" id="PTHR43685">
    <property type="entry name" value="GLYCOSYLTRANSFERASE"/>
    <property type="match status" value="1"/>
</dbReference>
<accession>A0A133ZXR4</accession>
<evidence type="ECO:0000256" key="4">
    <source>
        <dbReference type="SAM" id="Phobius"/>
    </source>
</evidence>
<keyword evidence="3 6" id="KW-0808">Transferase</keyword>
<keyword evidence="7" id="KW-1185">Reference proteome</keyword>
<keyword evidence="4" id="KW-0472">Membrane</keyword>
<feature type="transmembrane region" description="Helical" evidence="4">
    <location>
        <begin position="245"/>
        <end position="263"/>
    </location>
</feature>
<dbReference type="STRING" id="467210.HMPREF1866_00636"/>
<name>A0A133ZXR4_9FIRM</name>
<evidence type="ECO:0000313" key="6">
    <source>
        <dbReference type="EMBL" id="KXB60210.1"/>
    </source>
</evidence>
<dbReference type="PANTHER" id="PTHR43685:SF5">
    <property type="entry name" value="GLYCOSYLTRANSFERASE EPSE-RELATED"/>
    <property type="match status" value="1"/>
</dbReference>
<evidence type="ECO:0000313" key="7">
    <source>
        <dbReference type="Proteomes" id="UP000070394"/>
    </source>
</evidence>
<dbReference type="AlphaFoldDB" id="A0A133ZXR4"/>
<keyword evidence="4" id="KW-0812">Transmembrane</keyword>
<evidence type="ECO:0000259" key="5">
    <source>
        <dbReference type="Pfam" id="PF00535"/>
    </source>
</evidence>
<dbReference type="Pfam" id="PF00535">
    <property type="entry name" value="Glycos_transf_2"/>
    <property type="match status" value="1"/>
</dbReference>
<evidence type="ECO:0000256" key="3">
    <source>
        <dbReference type="ARBA" id="ARBA00022679"/>
    </source>
</evidence>
<dbReference type="Gene3D" id="3.90.550.10">
    <property type="entry name" value="Spore Coat Polysaccharide Biosynthesis Protein SpsA, Chain A"/>
    <property type="match status" value="1"/>
</dbReference>